<dbReference type="AlphaFoldDB" id="A0A7R9CSK6"/>
<protein>
    <submittedName>
        <fullName evidence="1">Uncharacterized protein</fullName>
    </submittedName>
</protein>
<gene>
    <name evidence="1" type="ORF">TCEB3V08_LOCUS6170</name>
</gene>
<reference evidence="1" key="1">
    <citation type="submission" date="2020-11" db="EMBL/GenBank/DDBJ databases">
        <authorList>
            <person name="Tran Van P."/>
        </authorList>
    </citation>
    <scope>NUCLEOTIDE SEQUENCE</scope>
</reference>
<proteinExistence type="predicted"/>
<sequence length="109" mass="12255">MELDGLIKDSRLNPHAQRTGNRRILNRSTALADTSDLRLAVERNTILISTASSMPSNMVAYESVSADCRPILRQGFRTKTRQRSLIGLFPERTTSDCLLLPPFPGLKKW</sequence>
<evidence type="ECO:0000313" key="1">
    <source>
        <dbReference type="EMBL" id="CAD7401755.1"/>
    </source>
</evidence>
<dbReference type="EMBL" id="OC318388">
    <property type="protein sequence ID" value="CAD7401755.1"/>
    <property type="molecule type" value="Genomic_DNA"/>
</dbReference>
<accession>A0A7R9CSK6</accession>
<name>A0A7R9CSK6_TIMCR</name>
<organism evidence="1">
    <name type="scientific">Timema cristinae</name>
    <name type="common">Walking stick</name>
    <dbReference type="NCBI Taxonomy" id="61476"/>
    <lineage>
        <taxon>Eukaryota</taxon>
        <taxon>Metazoa</taxon>
        <taxon>Ecdysozoa</taxon>
        <taxon>Arthropoda</taxon>
        <taxon>Hexapoda</taxon>
        <taxon>Insecta</taxon>
        <taxon>Pterygota</taxon>
        <taxon>Neoptera</taxon>
        <taxon>Polyneoptera</taxon>
        <taxon>Phasmatodea</taxon>
        <taxon>Timematodea</taxon>
        <taxon>Timematoidea</taxon>
        <taxon>Timematidae</taxon>
        <taxon>Timema</taxon>
    </lineage>
</organism>